<keyword evidence="2 10" id="KW-0575">Peroxidase</keyword>
<feature type="region of interest" description="Disordered" evidence="8">
    <location>
        <begin position="74"/>
        <end position="94"/>
    </location>
</feature>
<dbReference type="Pfam" id="PF01328">
    <property type="entry name" value="Peroxidase_2"/>
    <property type="match status" value="1"/>
</dbReference>
<dbReference type="Proteomes" id="UP000076798">
    <property type="component" value="Unassembled WGS sequence"/>
</dbReference>
<reference evidence="10 11" key="1">
    <citation type="journal article" date="2016" name="Mol. Biol. Evol.">
        <title>Comparative Genomics of Early-Diverging Mushroom-Forming Fungi Provides Insights into the Origins of Lignocellulose Decay Capabilities.</title>
        <authorList>
            <person name="Nagy L.G."/>
            <person name="Riley R."/>
            <person name="Tritt A."/>
            <person name="Adam C."/>
            <person name="Daum C."/>
            <person name="Floudas D."/>
            <person name="Sun H."/>
            <person name="Yadav J.S."/>
            <person name="Pangilinan J."/>
            <person name="Larsson K.H."/>
            <person name="Matsuura K."/>
            <person name="Barry K."/>
            <person name="Labutti K."/>
            <person name="Kuo R."/>
            <person name="Ohm R.A."/>
            <person name="Bhattacharya S.S."/>
            <person name="Shirouzu T."/>
            <person name="Yoshinaga Y."/>
            <person name="Martin F.M."/>
            <person name="Grigoriev I.V."/>
            <person name="Hibbett D.S."/>
        </authorList>
    </citation>
    <scope>NUCLEOTIDE SEQUENCE [LARGE SCALE GENOMIC DNA]</scope>
    <source>
        <strain evidence="10 11">HHB10207 ss-3</strain>
    </source>
</reference>
<dbReference type="OrthoDB" id="2542103at2759"/>
<comment type="cofactor">
    <cofactor evidence="1">
        <name>heme b</name>
        <dbReference type="ChEBI" id="CHEBI:60344"/>
    </cofactor>
</comment>
<evidence type="ECO:0000256" key="3">
    <source>
        <dbReference type="ARBA" id="ARBA00022617"/>
    </source>
</evidence>
<feature type="region of interest" description="Disordered" evidence="8">
    <location>
        <begin position="19"/>
        <end position="39"/>
    </location>
</feature>
<organism evidence="10 11">
    <name type="scientific">Sistotremastrum suecicum HHB10207 ss-3</name>
    <dbReference type="NCBI Taxonomy" id="1314776"/>
    <lineage>
        <taxon>Eukaryota</taxon>
        <taxon>Fungi</taxon>
        <taxon>Dikarya</taxon>
        <taxon>Basidiomycota</taxon>
        <taxon>Agaricomycotina</taxon>
        <taxon>Agaricomycetes</taxon>
        <taxon>Sistotremastrales</taxon>
        <taxon>Sistotremastraceae</taxon>
        <taxon>Sistotremastrum</taxon>
    </lineage>
</organism>
<evidence type="ECO:0000256" key="5">
    <source>
        <dbReference type="ARBA" id="ARBA00023002"/>
    </source>
</evidence>
<evidence type="ECO:0000256" key="6">
    <source>
        <dbReference type="ARBA" id="ARBA00023004"/>
    </source>
</evidence>
<keyword evidence="3" id="KW-0349">Heme</keyword>
<evidence type="ECO:0000256" key="4">
    <source>
        <dbReference type="ARBA" id="ARBA00022723"/>
    </source>
</evidence>
<sequence length="417" mass="44134">MHLFLPFLPLVLAFPTLTPRSPSPNPNPNPNPNVNPNVNRRAAAPITSQFPYSGAKSNGLPGLGIGNVLVPNPADTAHAFQPPPPGAQRGPCPGMNALANHGFISRDGITTFDELVQAQQNVFNVGYDLAVLLATLGVGLDGDIVTGKLSIGGDATSKTALLGLGLLGKEGGLDTHNTFEADASLTRSDFFLPTSNGDNHSFNSTLFSMMTSTVSTTSSPSAPLYDLKGLSLYRAQRWSQSVAENPNFYFGPKALLLYGAATFLYELYPTNGGLPDKSTISTFFGAVPSPSSPSGYTSQPERIPPNWFSRSTPYTIPDVAIQILEMYTGNPVLFGGNTADGHFDAIFTSDGLINNGSLSADITGTQLACLIYQIVATDETPDSLSNVLKLPIEILNFITGKLNPIFEPLGCPLNTNP</sequence>
<dbReference type="PANTHER" id="PTHR33577:SF15">
    <property type="entry name" value="HEME HALOPEROXIDASE FAMILY PROFILE DOMAIN-CONTAINING PROTEIN"/>
    <property type="match status" value="1"/>
</dbReference>
<dbReference type="PANTHER" id="PTHR33577">
    <property type="entry name" value="STERIGMATOCYSTIN BIOSYNTHESIS PEROXIDASE STCC-RELATED"/>
    <property type="match status" value="1"/>
</dbReference>
<dbReference type="Gene3D" id="1.10.489.10">
    <property type="entry name" value="Chloroperoxidase-like"/>
    <property type="match status" value="1"/>
</dbReference>
<evidence type="ECO:0000259" key="9">
    <source>
        <dbReference type="PROSITE" id="PS51405"/>
    </source>
</evidence>
<evidence type="ECO:0000313" key="11">
    <source>
        <dbReference type="Proteomes" id="UP000076798"/>
    </source>
</evidence>
<dbReference type="InterPro" id="IPR036851">
    <property type="entry name" value="Chloroperoxidase-like_sf"/>
</dbReference>
<evidence type="ECO:0000256" key="2">
    <source>
        <dbReference type="ARBA" id="ARBA00022559"/>
    </source>
</evidence>
<feature type="compositionally biased region" description="Pro residues" evidence="8">
    <location>
        <begin position="21"/>
        <end position="33"/>
    </location>
</feature>
<dbReference type="GO" id="GO:0046872">
    <property type="term" value="F:metal ion binding"/>
    <property type="evidence" value="ECO:0007669"/>
    <property type="project" value="UniProtKB-KW"/>
</dbReference>
<dbReference type="PROSITE" id="PS51405">
    <property type="entry name" value="HEME_HALOPEROXIDASE"/>
    <property type="match status" value="1"/>
</dbReference>
<dbReference type="SUPFAM" id="SSF47571">
    <property type="entry name" value="Cloroperoxidase"/>
    <property type="match status" value="1"/>
</dbReference>
<dbReference type="AlphaFoldDB" id="A0A166B836"/>
<evidence type="ECO:0000256" key="8">
    <source>
        <dbReference type="SAM" id="MobiDB-lite"/>
    </source>
</evidence>
<protein>
    <submittedName>
        <fullName evidence="10">Cloroperoxidase</fullName>
    </submittedName>
</protein>
<evidence type="ECO:0000256" key="7">
    <source>
        <dbReference type="ARBA" id="ARBA00025795"/>
    </source>
</evidence>
<keyword evidence="11" id="KW-1185">Reference proteome</keyword>
<dbReference type="EMBL" id="KV428117">
    <property type="protein sequence ID" value="KZT36086.1"/>
    <property type="molecule type" value="Genomic_DNA"/>
</dbReference>
<feature type="domain" description="Heme haloperoxidase family profile" evidence="9">
    <location>
        <begin position="76"/>
        <end position="321"/>
    </location>
</feature>
<name>A0A166B836_9AGAM</name>
<keyword evidence="4" id="KW-0479">Metal-binding</keyword>
<keyword evidence="5" id="KW-0560">Oxidoreductase</keyword>
<accession>A0A166B836</accession>
<evidence type="ECO:0000256" key="1">
    <source>
        <dbReference type="ARBA" id="ARBA00001970"/>
    </source>
</evidence>
<comment type="similarity">
    <text evidence="7">Belongs to the chloroperoxidase family.</text>
</comment>
<dbReference type="GO" id="GO:0004601">
    <property type="term" value="F:peroxidase activity"/>
    <property type="evidence" value="ECO:0007669"/>
    <property type="project" value="UniProtKB-KW"/>
</dbReference>
<evidence type="ECO:0000313" key="10">
    <source>
        <dbReference type="EMBL" id="KZT36086.1"/>
    </source>
</evidence>
<gene>
    <name evidence="10" type="ORF">SISSUDRAFT_989650</name>
</gene>
<keyword evidence="6" id="KW-0408">Iron</keyword>
<dbReference type="InterPro" id="IPR000028">
    <property type="entry name" value="Chloroperoxidase"/>
</dbReference>
<proteinExistence type="inferred from homology"/>